<keyword evidence="2" id="KW-1185">Reference proteome</keyword>
<dbReference type="AlphaFoldDB" id="A0A6S7I351"/>
<protein>
    <submittedName>
        <fullName evidence="1">Uncharacterized protein</fullName>
    </submittedName>
</protein>
<proteinExistence type="predicted"/>
<dbReference type="PANTHER" id="PTHR46791">
    <property type="entry name" value="EXPRESSED PROTEIN"/>
    <property type="match status" value="1"/>
</dbReference>
<organism evidence="1 2">
    <name type="scientific">Paramuricea clavata</name>
    <name type="common">Red gorgonian</name>
    <name type="synonym">Violescent sea-whip</name>
    <dbReference type="NCBI Taxonomy" id="317549"/>
    <lineage>
        <taxon>Eukaryota</taxon>
        <taxon>Metazoa</taxon>
        <taxon>Cnidaria</taxon>
        <taxon>Anthozoa</taxon>
        <taxon>Octocorallia</taxon>
        <taxon>Malacalcyonacea</taxon>
        <taxon>Plexauridae</taxon>
        <taxon>Paramuricea</taxon>
    </lineage>
</organism>
<sequence>MADAINRVLTEALLECIRNLERGNLDCNTIDAIHFRLDWLHGVLARYFYNNTTLVDLIGRARDTLTQYCNPLPAPERVFSGRQGRPMYVITKEQLEFLVERHFSIRDMAAMMNVSMRTIERRMAEFGLSIRSTYSDIHDEQLDSMILELMQDFPNIGYRRMTGMLTSRGIRVQQWRMREAMRRVNPAGVMLRALELQTIHRRRYWVPGPLALWHIDGNHKLI</sequence>
<dbReference type="OrthoDB" id="5986638at2759"/>
<dbReference type="PANTHER" id="PTHR46791:SF5">
    <property type="entry name" value="CLR5 DOMAIN-CONTAINING PROTEIN-RELATED"/>
    <property type="match status" value="1"/>
</dbReference>
<gene>
    <name evidence="1" type="ORF">PACLA_8A003228</name>
</gene>
<name>A0A6S7I351_PARCT</name>
<reference evidence="1" key="1">
    <citation type="submission" date="2020-04" db="EMBL/GenBank/DDBJ databases">
        <authorList>
            <person name="Alioto T."/>
            <person name="Alioto T."/>
            <person name="Gomez Garrido J."/>
        </authorList>
    </citation>
    <scope>NUCLEOTIDE SEQUENCE</scope>
    <source>
        <strain evidence="1">A484AB</strain>
    </source>
</reference>
<evidence type="ECO:0000313" key="2">
    <source>
        <dbReference type="Proteomes" id="UP001152795"/>
    </source>
</evidence>
<accession>A0A6S7I351</accession>
<dbReference type="Proteomes" id="UP001152795">
    <property type="component" value="Unassembled WGS sequence"/>
</dbReference>
<evidence type="ECO:0000313" key="1">
    <source>
        <dbReference type="EMBL" id="CAB4012814.1"/>
    </source>
</evidence>
<feature type="non-terminal residue" evidence="1">
    <location>
        <position position="222"/>
    </location>
</feature>
<comment type="caution">
    <text evidence="1">The sequence shown here is derived from an EMBL/GenBank/DDBJ whole genome shotgun (WGS) entry which is preliminary data.</text>
</comment>
<dbReference type="EMBL" id="CACRXK020007641">
    <property type="protein sequence ID" value="CAB4012814.1"/>
    <property type="molecule type" value="Genomic_DNA"/>
</dbReference>